<keyword evidence="3" id="KW-0645">Protease</keyword>
<accession>A0A368UVY6</accession>
<feature type="transmembrane region" description="Helical" evidence="8">
    <location>
        <begin position="125"/>
        <end position="144"/>
    </location>
</feature>
<feature type="transmembrane region" description="Helical" evidence="8">
    <location>
        <begin position="255"/>
        <end position="274"/>
    </location>
</feature>
<feature type="transmembrane region" description="Helical" evidence="8">
    <location>
        <begin position="214"/>
        <end position="240"/>
    </location>
</feature>
<dbReference type="GO" id="GO:0008233">
    <property type="term" value="F:peptidase activity"/>
    <property type="evidence" value="ECO:0007669"/>
    <property type="project" value="UniProtKB-KW"/>
</dbReference>
<evidence type="ECO:0000313" key="12">
    <source>
        <dbReference type="Proteomes" id="UP000252795"/>
    </source>
</evidence>
<evidence type="ECO:0000256" key="2">
    <source>
        <dbReference type="ARBA" id="ARBA00022475"/>
    </source>
</evidence>
<organism evidence="11 12">
    <name type="scientific">Marinobacter nauticus</name>
    <name type="common">Marinobacter hydrocarbonoclasticus</name>
    <name type="synonym">Marinobacter aquaeolei</name>
    <dbReference type="NCBI Taxonomy" id="2743"/>
    <lineage>
        <taxon>Bacteria</taxon>
        <taxon>Pseudomonadati</taxon>
        <taxon>Pseudomonadota</taxon>
        <taxon>Gammaproteobacteria</taxon>
        <taxon>Pseudomonadales</taxon>
        <taxon>Marinobacteraceae</taxon>
        <taxon>Marinobacter</taxon>
    </lineage>
</organism>
<dbReference type="Proteomes" id="UP000252795">
    <property type="component" value="Unassembled WGS sequence"/>
</dbReference>
<keyword evidence="13" id="KW-1185">Reference proteome</keyword>
<dbReference type="AlphaFoldDB" id="A0A368UVY6"/>
<dbReference type="Proteomes" id="UP000253065">
    <property type="component" value="Unassembled WGS sequence"/>
</dbReference>
<dbReference type="Pfam" id="PF09721">
    <property type="entry name" value="Exosortase_EpsH"/>
    <property type="match status" value="1"/>
</dbReference>
<feature type="transmembrane region" description="Helical" evidence="8">
    <location>
        <begin position="295"/>
        <end position="317"/>
    </location>
</feature>
<reference evidence="11 12" key="1">
    <citation type="submission" date="2018-07" db="EMBL/GenBank/DDBJ databases">
        <title>Freshwater and sediment microbial communities from various areas in North America, analyzing microbe dynamics in response to fracking.</title>
        <authorList>
            <person name="Lamendella R."/>
        </authorList>
    </citation>
    <scope>NUCLEOTIDE SEQUENCE [LARGE SCALE GENOMIC DNA]</scope>
    <source>
        <strain evidence="11 12">114E</strain>
        <strain evidence="10 13">114E_o</strain>
    </source>
</reference>
<evidence type="ECO:0000256" key="4">
    <source>
        <dbReference type="ARBA" id="ARBA00022692"/>
    </source>
</evidence>
<evidence type="ECO:0000313" key="13">
    <source>
        <dbReference type="Proteomes" id="UP000253065"/>
    </source>
</evidence>
<keyword evidence="7 8" id="KW-0472">Membrane</keyword>
<feature type="domain" description="Methanolan biosynthesis EpsI" evidence="9">
    <location>
        <begin position="346"/>
        <end position="503"/>
    </location>
</feature>
<dbReference type="RefSeq" id="WP_113880167.1">
    <property type="nucleotide sequence ID" value="NZ_QNSA01000008.1"/>
</dbReference>
<keyword evidence="2" id="KW-1003">Cell membrane</keyword>
<feature type="transmembrane region" description="Helical" evidence="8">
    <location>
        <begin position="49"/>
        <end position="67"/>
    </location>
</feature>
<dbReference type="EMBL" id="QPJB01000008">
    <property type="protein sequence ID" value="RCW32966.1"/>
    <property type="molecule type" value="Genomic_DNA"/>
</dbReference>
<comment type="caution">
    <text evidence="11">The sequence shown here is derived from an EMBL/GenBank/DDBJ whole genome shotgun (WGS) entry which is preliminary data.</text>
</comment>
<evidence type="ECO:0000313" key="10">
    <source>
        <dbReference type="EMBL" id="RBP71948.1"/>
    </source>
</evidence>
<keyword evidence="4 8" id="KW-0812">Transmembrane</keyword>
<evidence type="ECO:0000256" key="6">
    <source>
        <dbReference type="ARBA" id="ARBA00022989"/>
    </source>
</evidence>
<sequence>MNREWIPRPQAVRQIWPFVATFCVMVLVTFPTTEGIVSRWLKLDESYSHGFLLAAVSLFLTARAVRIHPVKAGFYPFWLVPLAACFIVYWLGGLIRLQALQQLVMVPMLLSTFAVLMGWRQVRWFLVPLGLLFLTVPVWDFLSWTLQLITVSVNQFLLGFANIEFEVEGVFVYLIGVGTFEVAHGCSGLRYLLVGQALVLIYGEMYLSRLRSRVTLFCLGVAFALVANWIRVFVIIYMGYETNMQSSLIDDHENFGWWVFAGTLVPLYFLARLMEKRDDESLSSQSIDIERESIASGHDMTAVAVIAALGLATWLALPDKHGNIASEPEGYVIDLSERYAPVFGSGLEGWRPDILNPDRVYVQTMFDRLQARAGQGVGMTFYLGTFTYEYQRNRAELIQYSNRLYDRDFWIPEGFFDVENSLNIPVQGVTLKHRVSGQRVHLGYSYFVQGQWETDQWRAKLAQVGGFFSGRDDASLLISAVACDGCAVAATLAQFIESTFPVILEQIDQEVVQPGR</sequence>
<dbReference type="EMBL" id="QNSA01000008">
    <property type="protein sequence ID" value="RBP71948.1"/>
    <property type="molecule type" value="Genomic_DNA"/>
</dbReference>
<keyword evidence="6 8" id="KW-1133">Transmembrane helix</keyword>
<proteinExistence type="predicted"/>
<gene>
    <name evidence="11" type="ORF">DET51_108193</name>
    <name evidence="10" type="ORF">DET64_108194</name>
</gene>
<feature type="transmembrane region" description="Helical" evidence="8">
    <location>
        <begin position="103"/>
        <end position="119"/>
    </location>
</feature>
<evidence type="ECO:0000256" key="7">
    <source>
        <dbReference type="ARBA" id="ARBA00023136"/>
    </source>
</evidence>
<dbReference type="InterPro" id="IPR013426">
    <property type="entry name" value="EpsH-like"/>
</dbReference>
<evidence type="ECO:0000259" key="9">
    <source>
        <dbReference type="Pfam" id="PF11984"/>
    </source>
</evidence>
<name>A0A368UVY6_MARNT</name>
<dbReference type="InterPro" id="IPR019127">
    <property type="entry name" value="Exosortase"/>
</dbReference>
<dbReference type="GO" id="GO:0005886">
    <property type="term" value="C:plasma membrane"/>
    <property type="evidence" value="ECO:0007669"/>
    <property type="project" value="UniProtKB-SubCell"/>
</dbReference>
<dbReference type="Pfam" id="PF11984">
    <property type="entry name" value="DUF3485"/>
    <property type="match status" value="1"/>
</dbReference>
<keyword evidence="5" id="KW-0378">Hydrolase</keyword>
<feature type="transmembrane region" description="Helical" evidence="8">
    <location>
        <begin position="73"/>
        <end position="91"/>
    </location>
</feature>
<evidence type="ECO:0000256" key="5">
    <source>
        <dbReference type="ARBA" id="ARBA00022801"/>
    </source>
</evidence>
<dbReference type="GO" id="GO:0006508">
    <property type="term" value="P:proteolysis"/>
    <property type="evidence" value="ECO:0007669"/>
    <property type="project" value="UniProtKB-KW"/>
</dbReference>
<dbReference type="InterPro" id="IPR026392">
    <property type="entry name" value="Exo/Archaeosortase_dom"/>
</dbReference>
<dbReference type="NCBIfam" id="TIGR04178">
    <property type="entry name" value="exo_archaeo"/>
    <property type="match status" value="1"/>
</dbReference>
<comment type="subcellular location">
    <subcellularLocation>
        <location evidence="1">Cell membrane</location>
        <topology evidence="1">Multi-pass membrane protein</topology>
    </subcellularLocation>
</comment>
<feature type="transmembrane region" description="Helical" evidence="8">
    <location>
        <begin position="15"/>
        <end position="37"/>
    </location>
</feature>
<evidence type="ECO:0000313" key="11">
    <source>
        <dbReference type="EMBL" id="RCW32966.1"/>
    </source>
</evidence>
<protein>
    <submittedName>
        <fullName evidence="11">Exosortase</fullName>
    </submittedName>
</protein>
<evidence type="ECO:0000256" key="3">
    <source>
        <dbReference type="ARBA" id="ARBA00022670"/>
    </source>
</evidence>
<dbReference type="InterPro" id="IPR014263">
    <property type="entry name" value="Methanolan_biosynth_EpsI"/>
</dbReference>
<evidence type="ECO:0000256" key="1">
    <source>
        <dbReference type="ARBA" id="ARBA00004651"/>
    </source>
</evidence>
<dbReference type="NCBIfam" id="TIGR02602">
    <property type="entry name" value="8TM_EpsH"/>
    <property type="match status" value="1"/>
</dbReference>
<evidence type="ECO:0000256" key="8">
    <source>
        <dbReference type="SAM" id="Phobius"/>
    </source>
</evidence>